<dbReference type="InterPro" id="IPR001548">
    <property type="entry name" value="Peptidase_M2"/>
</dbReference>
<dbReference type="GO" id="GO:0008241">
    <property type="term" value="F:peptidyl-dipeptidase activity"/>
    <property type="evidence" value="ECO:0007669"/>
    <property type="project" value="InterPro"/>
</dbReference>
<feature type="binding site" evidence="9">
    <location>
        <position position="434"/>
    </location>
    <ligand>
        <name>Zn(2+)</name>
        <dbReference type="ChEBI" id="CHEBI:29105"/>
        <label>2</label>
        <note>catalytic</note>
    </ligand>
</feature>
<feature type="binding site" evidence="6">
    <location>
        <position position="406"/>
    </location>
    <ligand>
        <name>Zn(2+)</name>
        <dbReference type="ChEBI" id="CHEBI:29105"/>
        <label>1</label>
        <note>catalytic</note>
    </ligand>
</feature>
<evidence type="ECO:0000256" key="2">
    <source>
        <dbReference type="ARBA" id="ARBA00023157"/>
    </source>
</evidence>
<evidence type="ECO:0000256" key="4">
    <source>
        <dbReference type="PIRSR" id="PIRSR601548-1"/>
    </source>
</evidence>
<sequence length="642" mass="71961">MHKTMIYPVVLALGLSACAKQQPASAPAPEEPTAAEADAFIAGVNDDYRRLLPYLNAAQWAQATYITDDTQMLAARANEQWLEYLSRKVQEAKRFNAVEASPDTERALLALKLSTANPAPSDPDRRAELAKLLSKMEANYGAGKWCRPDGACLSLPEIEKIINDPAQPPAARAEAWAGWHATARPIRADYQRFVTLANEGARELGFANLGEMWRAGYDMSPAEFEAEVERLWTQVKPLYEALHCHVRAKLNARYGDAVVPKDGLIPAHLLGNMWAQQWSNIYPLVEPYPGVGSLDVTSALKQQRAAEYQRLLAEFKGKPSARDLAELEHRADAAIAVKMTKMAEDFYTSLGFPKLPDTFWERSLLLKPRDREVVCHASAWDMNMQGDVRIKQCIEPDEDQLTTIHHELGHIYYYLMYNPLPPLFQAGAHDGFHEAIGDTVTLSLTPAHLHKIGLVPAQKTDPKAVINAQMKWALDKIVFLPWGKLVDQWRWKVFAGEIPPERYNASWWALRAQYQGVSPPLARSEEDFDPGAKYHIPGNTPYTRYFLAFILQFQFQKALCDAAGFAGPLHECDIYGNREAGRRFMDMLAQGASRPWPETLEKLTGTREMDGAALIEYFSPLMDYLAEQNKGLSCGWQADAAS</sequence>
<dbReference type="Pfam" id="PF01401">
    <property type="entry name" value="Peptidase_M2"/>
    <property type="match status" value="1"/>
</dbReference>
<evidence type="ECO:0000256" key="8">
    <source>
        <dbReference type="PIRSR" id="PIRSR601548-6"/>
    </source>
</evidence>
<keyword evidence="1 10" id="KW-0732">Signal</keyword>
<gene>
    <name evidence="11" type="ORF">SAMN04488120_10953</name>
</gene>
<keyword evidence="6" id="KW-0862">Zinc</keyword>
<feature type="binding site" evidence="9">
    <location>
        <position position="410"/>
    </location>
    <ligand>
        <name>Zn(2+)</name>
        <dbReference type="ChEBI" id="CHEBI:29105"/>
        <label>2</label>
        <note>catalytic</note>
    </ligand>
</feature>
<feature type="disulfide bond" evidence="7">
    <location>
        <begin position="375"/>
        <end position="393"/>
    </location>
</feature>
<dbReference type="SUPFAM" id="SSF55486">
    <property type="entry name" value="Metalloproteases ('zincins'), catalytic domain"/>
    <property type="match status" value="1"/>
</dbReference>
<name>A0A1I2JSG0_9GAMM</name>
<feature type="binding site" evidence="5">
    <location>
        <position position="217"/>
    </location>
    <ligand>
        <name>chloride</name>
        <dbReference type="ChEBI" id="CHEBI:17996"/>
        <label>1</label>
    </ligand>
</feature>
<evidence type="ECO:0000256" key="3">
    <source>
        <dbReference type="ARBA" id="ARBA00023180"/>
    </source>
</evidence>
<dbReference type="STRING" id="1076937.SAMN04488120_10953"/>
<dbReference type="GO" id="GO:0008237">
    <property type="term" value="F:metallopeptidase activity"/>
    <property type="evidence" value="ECO:0007669"/>
    <property type="project" value="InterPro"/>
</dbReference>
<dbReference type="GO" id="GO:0006508">
    <property type="term" value="P:proteolysis"/>
    <property type="evidence" value="ECO:0007669"/>
    <property type="project" value="InterPro"/>
</dbReference>
<dbReference type="RefSeq" id="WP_234981590.1">
    <property type="nucleotide sequence ID" value="NZ_FOOC01000009.1"/>
</dbReference>
<evidence type="ECO:0000256" key="5">
    <source>
        <dbReference type="PIRSR" id="PIRSR601548-2"/>
    </source>
</evidence>
<feature type="binding site" evidence="9">
    <location>
        <position position="406"/>
    </location>
    <ligand>
        <name>Zn(2+)</name>
        <dbReference type="ChEBI" id="CHEBI:29105"/>
        <label>2</label>
        <note>catalytic</note>
    </ligand>
</feature>
<accession>A0A1I2JSG0</accession>
<evidence type="ECO:0000256" key="1">
    <source>
        <dbReference type="ARBA" id="ARBA00022729"/>
    </source>
</evidence>
<dbReference type="PROSITE" id="PS51257">
    <property type="entry name" value="PROKAR_LIPOPROTEIN"/>
    <property type="match status" value="1"/>
</dbReference>
<evidence type="ECO:0000313" key="11">
    <source>
        <dbReference type="EMBL" id="SFF56850.1"/>
    </source>
</evidence>
<keyword evidence="3" id="KW-0325">Glycoprotein</keyword>
<evidence type="ECO:0000256" key="7">
    <source>
        <dbReference type="PIRSR" id="PIRSR601548-4"/>
    </source>
</evidence>
<dbReference type="FunFam" id="1.10.1370.30:FF:000005">
    <property type="entry name" value="Angiotensin-converting enzyme"/>
    <property type="match status" value="1"/>
</dbReference>
<dbReference type="PROSITE" id="PS52011">
    <property type="entry name" value="PEPTIDASE_M2"/>
    <property type="match status" value="1"/>
</dbReference>
<organism evidence="11 12">
    <name type="scientific">Fontimonas thermophila</name>
    <dbReference type="NCBI Taxonomy" id="1076937"/>
    <lineage>
        <taxon>Bacteria</taxon>
        <taxon>Pseudomonadati</taxon>
        <taxon>Pseudomonadota</taxon>
        <taxon>Gammaproteobacteria</taxon>
        <taxon>Nevskiales</taxon>
        <taxon>Nevskiaceae</taxon>
        <taxon>Fontimonas</taxon>
    </lineage>
</organism>
<feature type="active site" description="Proton donor 2" evidence="8">
    <location>
        <position position="535"/>
    </location>
</feature>
<feature type="disulfide bond" evidence="7">
    <location>
        <begin position="560"/>
        <end position="572"/>
    </location>
</feature>
<dbReference type="GO" id="GO:0016020">
    <property type="term" value="C:membrane"/>
    <property type="evidence" value="ECO:0007669"/>
    <property type="project" value="InterPro"/>
</dbReference>
<dbReference type="PANTHER" id="PTHR10514">
    <property type="entry name" value="ANGIOTENSIN-CONVERTING ENZYME"/>
    <property type="match status" value="1"/>
</dbReference>
<reference evidence="11 12" key="1">
    <citation type="submission" date="2016-10" db="EMBL/GenBank/DDBJ databases">
        <authorList>
            <person name="de Groot N.N."/>
        </authorList>
    </citation>
    <scope>NUCLEOTIDE SEQUENCE [LARGE SCALE GENOMIC DNA]</scope>
    <source>
        <strain evidence="11 12">DSM 23609</strain>
    </source>
</reference>
<feature type="binding site" evidence="6">
    <location>
        <position position="434"/>
    </location>
    <ligand>
        <name>Zn(2+)</name>
        <dbReference type="ChEBI" id="CHEBI:29105"/>
        <label>1</label>
        <note>catalytic</note>
    </ligand>
</feature>
<keyword evidence="12" id="KW-1185">Reference proteome</keyword>
<feature type="binding site" evidence="5">
    <location>
        <position position="544"/>
    </location>
    <ligand>
        <name>chloride</name>
        <dbReference type="ChEBI" id="CHEBI:17996"/>
        <label>1</label>
    </ligand>
</feature>
<feature type="chain" id="PRO_5011670060" evidence="10">
    <location>
        <begin position="20"/>
        <end position="642"/>
    </location>
</feature>
<dbReference type="PRINTS" id="PR00791">
    <property type="entry name" value="PEPDIPTASEA"/>
</dbReference>
<keyword evidence="2 7" id="KW-1015">Disulfide bond</keyword>
<feature type="active site" description="Proton acceptor 2" evidence="8">
    <location>
        <position position="407"/>
    </location>
</feature>
<dbReference type="EMBL" id="FOOC01000009">
    <property type="protein sequence ID" value="SFF56850.1"/>
    <property type="molecule type" value="Genomic_DNA"/>
</dbReference>
<feature type="binding site" evidence="6">
    <location>
        <position position="410"/>
    </location>
    <ligand>
        <name>Zn(2+)</name>
        <dbReference type="ChEBI" id="CHEBI:29105"/>
        <label>1</label>
        <note>catalytic</note>
    </ligand>
</feature>
<keyword evidence="6" id="KW-0479">Metal-binding</keyword>
<evidence type="ECO:0000256" key="9">
    <source>
        <dbReference type="PIRSR" id="PIRSR601548-8"/>
    </source>
</evidence>
<feature type="disulfide bond" evidence="7">
    <location>
        <begin position="146"/>
        <end position="152"/>
    </location>
</feature>
<feature type="active site" description="Proton donor 1" evidence="4">
    <location>
        <position position="535"/>
    </location>
</feature>
<dbReference type="AlphaFoldDB" id="A0A1I2JSG0"/>
<evidence type="ECO:0000256" key="10">
    <source>
        <dbReference type="SAM" id="SignalP"/>
    </source>
</evidence>
<dbReference type="PANTHER" id="PTHR10514:SF27">
    <property type="entry name" value="ANGIOTENSIN-CONVERTING ENZYME"/>
    <property type="match status" value="1"/>
</dbReference>
<protein>
    <submittedName>
        <fullName evidence="11">Peptidyl-dipeptidase A</fullName>
    </submittedName>
</protein>
<feature type="active site" description="Proton acceptor 1" evidence="4">
    <location>
        <position position="407"/>
    </location>
</feature>
<dbReference type="Proteomes" id="UP000199771">
    <property type="component" value="Unassembled WGS sequence"/>
</dbReference>
<evidence type="ECO:0000313" key="12">
    <source>
        <dbReference type="Proteomes" id="UP000199771"/>
    </source>
</evidence>
<dbReference type="CDD" id="cd06461">
    <property type="entry name" value="M2_ACE"/>
    <property type="match status" value="1"/>
</dbReference>
<dbReference type="Gene3D" id="1.10.1370.30">
    <property type="match status" value="2"/>
</dbReference>
<proteinExistence type="predicted"/>
<feature type="signal peptide" evidence="10">
    <location>
        <begin position="1"/>
        <end position="19"/>
    </location>
</feature>
<evidence type="ECO:0000256" key="6">
    <source>
        <dbReference type="PIRSR" id="PIRSR601548-3"/>
    </source>
</evidence>